<dbReference type="AlphaFoldDB" id="A0A8S1VMC6"/>
<dbReference type="EMBL" id="CAJJDP010000066">
    <property type="protein sequence ID" value="CAD8176809.1"/>
    <property type="molecule type" value="Genomic_DNA"/>
</dbReference>
<keyword evidence="2" id="KW-1185">Reference proteome</keyword>
<evidence type="ECO:0000313" key="2">
    <source>
        <dbReference type="Proteomes" id="UP000683925"/>
    </source>
</evidence>
<dbReference type="OrthoDB" id="310517at2759"/>
<reference evidence="1" key="1">
    <citation type="submission" date="2021-01" db="EMBL/GenBank/DDBJ databases">
        <authorList>
            <consortium name="Genoscope - CEA"/>
            <person name="William W."/>
        </authorList>
    </citation>
    <scope>NUCLEOTIDE SEQUENCE</scope>
</reference>
<accession>A0A8S1VMC6</accession>
<gene>
    <name evidence="1" type="ORF">POCTA_138.1.T0670287</name>
</gene>
<name>A0A8S1VMC6_PAROT</name>
<comment type="caution">
    <text evidence="1">The sequence shown here is derived from an EMBL/GenBank/DDBJ whole genome shotgun (WGS) entry which is preliminary data.</text>
</comment>
<evidence type="ECO:0000313" key="1">
    <source>
        <dbReference type="EMBL" id="CAD8176809.1"/>
    </source>
</evidence>
<sequence length="134" mass="15736">MATHSISKYRLTKSIHKEQLKLLKQQLSDLNPQDYQTNNPQHNLTNLTQQLQNLNSQTKRFNSIFDEIKQQPPLACNKCSAYLTQNFDLSLTKILQELSFPSQQEIKERMQSKRKCTQPLNYANEGTIKEDYKF</sequence>
<dbReference type="Proteomes" id="UP000683925">
    <property type="component" value="Unassembled WGS sequence"/>
</dbReference>
<dbReference type="OMA" id="NNANEAT"/>
<proteinExistence type="predicted"/>
<organism evidence="1 2">
    <name type="scientific">Paramecium octaurelia</name>
    <dbReference type="NCBI Taxonomy" id="43137"/>
    <lineage>
        <taxon>Eukaryota</taxon>
        <taxon>Sar</taxon>
        <taxon>Alveolata</taxon>
        <taxon>Ciliophora</taxon>
        <taxon>Intramacronucleata</taxon>
        <taxon>Oligohymenophorea</taxon>
        <taxon>Peniculida</taxon>
        <taxon>Parameciidae</taxon>
        <taxon>Paramecium</taxon>
    </lineage>
</organism>
<protein>
    <submittedName>
        <fullName evidence="1">Uncharacterized protein</fullName>
    </submittedName>
</protein>